<sequence length="227" mass="25794">MSVPHIYREFFHQVNQVESRVKLWAEDDYFNSRPLESMFHFRDPLIKAETSISFGEFIGKVDDIAHRYGLSVRPPQDSTKDVSIRGIALYGMAITILDLASAQSRTIKQMEQLVPVAKDFIALVESLVSFDHPEPKLNNISAFNDMYMMNAKMGLRQVYDHLELFNEKQALSKAKKDHTKITRLFESLPGDVQDQMILFAIVLEGGEHGRQQANKLKALAEPDAPGL</sequence>
<comment type="caution">
    <text evidence="1">The sequence shown here is derived from an EMBL/GenBank/DDBJ whole genome shotgun (WGS) entry which is preliminary data.</text>
</comment>
<dbReference type="Proteomes" id="UP000637061">
    <property type="component" value="Unassembled WGS sequence"/>
</dbReference>
<accession>A0A8I1JJV2</accession>
<dbReference type="AlphaFoldDB" id="A0A8I1JJV2"/>
<organism evidence="1 2">
    <name type="scientific">Pseudomonas putida</name>
    <name type="common">Arthrobacter siderocapsulatus</name>
    <dbReference type="NCBI Taxonomy" id="303"/>
    <lineage>
        <taxon>Bacteria</taxon>
        <taxon>Pseudomonadati</taxon>
        <taxon>Pseudomonadota</taxon>
        <taxon>Gammaproteobacteria</taxon>
        <taxon>Pseudomonadales</taxon>
        <taxon>Pseudomonadaceae</taxon>
        <taxon>Pseudomonas</taxon>
    </lineage>
</organism>
<evidence type="ECO:0000313" key="1">
    <source>
        <dbReference type="EMBL" id="MBI6882790.1"/>
    </source>
</evidence>
<evidence type="ECO:0000313" key="2">
    <source>
        <dbReference type="Proteomes" id="UP000637061"/>
    </source>
</evidence>
<gene>
    <name evidence="1" type="ORF">JEU22_02600</name>
</gene>
<protein>
    <submittedName>
        <fullName evidence="1">Uncharacterized protein</fullName>
    </submittedName>
</protein>
<dbReference type="EMBL" id="JAEHTE010000002">
    <property type="protein sequence ID" value="MBI6882790.1"/>
    <property type="molecule type" value="Genomic_DNA"/>
</dbReference>
<proteinExistence type="predicted"/>
<name>A0A8I1JJV2_PSEPU</name>
<dbReference type="RefSeq" id="WP_198746416.1">
    <property type="nucleotide sequence ID" value="NZ_JAEHTE010000002.1"/>
</dbReference>
<reference evidence="1" key="1">
    <citation type="submission" date="2020-12" db="EMBL/GenBank/DDBJ databases">
        <title>Enhanced detection system for hospital associated transmission using whole genome sequencing surveillance.</title>
        <authorList>
            <person name="Harrison L.H."/>
            <person name="Van Tyne D."/>
            <person name="Marsh J.W."/>
            <person name="Griffith M.P."/>
            <person name="Snyder D.J."/>
            <person name="Cooper V.S."/>
            <person name="Mustapha M."/>
        </authorList>
    </citation>
    <scope>NUCLEOTIDE SEQUENCE</scope>
    <source>
        <strain evidence="1">PSB00042</strain>
    </source>
</reference>